<organism evidence="3 4">
    <name type="scientific">Streptomyces hokutonensis</name>
    <dbReference type="NCBI Taxonomy" id="1306990"/>
    <lineage>
        <taxon>Bacteria</taxon>
        <taxon>Bacillati</taxon>
        <taxon>Actinomycetota</taxon>
        <taxon>Actinomycetes</taxon>
        <taxon>Kitasatosporales</taxon>
        <taxon>Streptomycetaceae</taxon>
        <taxon>Streptomyces</taxon>
    </lineage>
</organism>
<evidence type="ECO:0000313" key="3">
    <source>
        <dbReference type="EMBL" id="MFE9600742.1"/>
    </source>
</evidence>
<gene>
    <name evidence="3" type="ORF">ACFYNQ_19505</name>
</gene>
<sequence>MRALATTSQRIALGIAVLSAAALGTTAAQASGTTTTAPRTTVVSGSDVTIATGTGGKHFASPQHAAFAVAYHPTSNAPGDLNTANKHFARCMREQGQTVFPGFHAAKDSAGHVSLQVKVAKGDFDPTTAGYKKAVKACGPILEKAGIAFPDPADLPPLPAPGKAGKPGKPGKVTSELPSLTRAFENS</sequence>
<evidence type="ECO:0008006" key="5">
    <source>
        <dbReference type="Google" id="ProtNLM"/>
    </source>
</evidence>
<dbReference type="RefSeq" id="WP_388107437.1">
    <property type="nucleotide sequence ID" value="NZ_JBIAHM010000006.1"/>
</dbReference>
<evidence type="ECO:0000256" key="1">
    <source>
        <dbReference type="SAM" id="MobiDB-lite"/>
    </source>
</evidence>
<protein>
    <recommendedName>
        <fullName evidence="5">Secreted protein</fullName>
    </recommendedName>
</protein>
<accession>A0ABW6M663</accession>
<proteinExistence type="predicted"/>
<evidence type="ECO:0000256" key="2">
    <source>
        <dbReference type="SAM" id="SignalP"/>
    </source>
</evidence>
<dbReference type="Proteomes" id="UP001601303">
    <property type="component" value="Unassembled WGS sequence"/>
</dbReference>
<name>A0ABW6M663_9ACTN</name>
<feature type="chain" id="PRO_5046087924" description="Secreted protein" evidence="2">
    <location>
        <begin position="31"/>
        <end position="187"/>
    </location>
</feature>
<evidence type="ECO:0000313" key="4">
    <source>
        <dbReference type="Proteomes" id="UP001601303"/>
    </source>
</evidence>
<feature type="signal peptide" evidence="2">
    <location>
        <begin position="1"/>
        <end position="30"/>
    </location>
</feature>
<keyword evidence="4" id="KW-1185">Reference proteome</keyword>
<dbReference type="EMBL" id="JBIAHM010000006">
    <property type="protein sequence ID" value="MFE9600742.1"/>
    <property type="molecule type" value="Genomic_DNA"/>
</dbReference>
<keyword evidence="2" id="KW-0732">Signal</keyword>
<feature type="region of interest" description="Disordered" evidence="1">
    <location>
        <begin position="149"/>
        <end position="187"/>
    </location>
</feature>
<reference evidence="3 4" key="1">
    <citation type="submission" date="2024-10" db="EMBL/GenBank/DDBJ databases">
        <title>The Natural Products Discovery Center: Release of the First 8490 Sequenced Strains for Exploring Actinobacteria Biosynthetic Diversity.</title>
        <authorList>
            <person name="Kalkreuter E."/>
            <person name="Kautsar S.A."/>
            <person name="Yang D."/>
            <person name="Bader C.D."/>
            <person name="Teijaro C.N."/>
            <person name="Fluegel L."/>
            <person name="Davis C.M."/>
            <person name="Simpson J.R."/>
            <person name="Lauterbach L."/>
            <person name="Steele A.D."/>
            <person name="Gui C."/>
            <person name="Meng S."/>
            <person name="Li G."/>
            <person name="Viehrig K."/>
            <person name="Ye F."/>
            <person name="Su P."/>
            <person name="Kiefer A.F."/>
            <person name="Nichols A."/>
            <person name="Cepeda A.J."/>
            <person name="Yan W."/>
            <person name="Fan B."/>
            <person name="Jiang Y."/>
            <person name="Adhikari A."/>
            <person name="Zheng C.-J."/>
            <person name="Schuster L."/>
            <person name="Cowan T.M."/>
            <person name="Smanski M.J."/>
            <person name="Chevrette M.G."/>
            <person name="De Carvalho L.P.S."/>
            <person name="Shen B."/>
        </authorList>
    </citation>
    <scope>NUCLEOTIDE SEQUENCE [LARGE SCALE GENOMIC DNA]</scope>
    <source>
        <strain evidence="3 4">NPDC006488</strain>
    </source>
</reference>
<comment type="caution">
    <text evidence="3">The sequence shown here is derived from an EMBL/GenBank/DDBJ whole genome shotgun (WGS) entry which is preliminary data.</text>
</comment>